<sequence>MKSLRSVYAEHGCTASGRCDMTGVERVAQLMNRPNRRWVTQILILVLSLALVLGVGMLSAVRTRRKEQDDVGGWQVKPLSIAHRGDDSAPENSTHAIANAGANGADYAEIDVRLDADGVPVVFHDRMTGRLAADGRNVPVSSLSTHELQHMHMRQNGENFHVPTLDEAIMAAQHVNDHLGLLLDLKTGSAGAEQLTHAVSDVIERRDFAGRVMVMAVNDDAIAAMRTLHPDWQIGKCVSPAGHPEVGWPRDASFVVMRGNRMDPAIVSRANRDNVPIYAGVSGDYREGGRCLRMGADGVLGSSARSVHELANRFAVDMHGGTSNPNVERPAWR</sequence>
<keyword evidence="1" id="KW-0472">Membrane</keyword>
<dbReference type="InterPro" id="IPR017946">
    <property type="entry name" value="PLC-like_Pdiesterase_TIM-brl"/>
</dbReference>
<protein>
    <recommendedName>
        <fullName evidence="2">GP-PDE domain-containing protein</fullName>
    </recommendedName>
</protein>
<dbReference type="PANTHER" id="PTHR46211:SF1">
    <property type="entry name" value="GLYCEROPHOSPHODIESTER PHOSPHODIESTERASE, CYTOPLASMIC"/>
    <property type="match status" value="1"/>
</dbReference>
<dbReference type="EMBL" id="PEBJ01000001">
    <property type="protein sequence ID" value="PJM77778.1"/>
    <property type="molecule type" value="Genomic_DNA"/>
</dbReference>
<feature type="domain" description="GP-PDE" evidence="2">
    <location>
        <begin position="78"/>
        <end position="311"/>
    </location>
</feature>
<keyword evidence="1" id="KW-1133">Transmembrane helix</keyword>
<feature type="transmembrane region" description="Helical" evidence="1">
    <location>
        <begin position="38"/>
        <end position="58"/>
    </location>
</feature>
<dbReference type="GO" id="GO:0008081">
    <property type="term" value="F:phosphoric diester hydrolase activity"/>
    <property type="evidence" value="ECO:0007669"/>
    <property type="project" value="InterPro"/>
</dbReference>
<dbReference type="InterPro" id="IPR030395">
    <property type="entry name" value="GP_PDE_dom"/>
</dbReference>
<evidence type="ECO:0000256" key="1">
    <source>
        <dbReference type="SAM" id="Phobius"/>
    </source>
</evidence>
<dbReference type="SUPFAM" id="SSF51695">
    <property type="entry name" value="PLC-like phosphodiesterases"/>
    <property type="match status" value="1"/>
</dbReference>
<evidence type="ECO:0000259" key="2">
    <source>
        <dbReference type="PROSITE" id="PS51704"/>
    </source>
</evidence>
<organism evidence="3 4">
    <name type="scientific">Bifidobacterium felsineum</name>
    <dbReference type="NCBI Taxonomy" id="2045440"/>
    <lineage>
        <taxon>Bacteria</taxon>
        <taxon>Bacillati</taxon>
        <taxon>Actinomycetota</taxon>
        <taxon>Actinomycetes</taxon>
        <taxon>Bifidobacteriales</taxon>
        <taxon>Bifidobacteriaceae</taxon>
        <taxon>Bifidobacterium</taxon>
    </lineage>
</organism>
<dbReference type="Pfam" id="PF03009">
    <property type="entry name" value="GDPD"/>
    <property type="match status" value="1"/>
</dbReference>
<name>A0A2M9HLT1_9BIFI</name>
<dbReference type="PANTHER" id="PTHR46211">
    <property type="entry name" value="GLYCEROPHOSPHORYL DIESTER PHOSPHODIESTERASE"/>
    <property type="match status" value="1"/>
</dbReference>
<gene>
    <name evidence="3" type="ORF">CSQ86_01570</name>
</gene>
<dbReference type="AlphaFoldDB" id="A0A2M9HLT1"/>
<accession>A0A2M9HLT1</accession>
<dbReference type="Proteomes" id="UP000229239">
    <property type="component" value="Unassembled WGS sequence"/>
</dbReference>
<keyword evidence="4" id="KW-1185">Reference proteome</keyword>
<dbReference type="GO" id="GO:0006629">
    <property type="term" value="P:lipid metabolic process"/>
    <property type="evidence" value="ECO:0007669"/>
    <property type="project" value="InterPro"/>
</dbReference>
<evidence type="ECO:0000313" key="4">
    <source>
        <dbReference type="Proteomes" id="UP000229239"/>
    </source>
</evidence>
<reference evidence="4" key="1">
    <citation type="submission" date="2017-10" db="EMBL/GenBank/DDBJ databases">
        <title>Draft genome sequences of strains TRE 1, TRE 9, TRE H and TRI 7, isolated from tamarins, belonging to four potential novel Bifidobacterium species.</title>
        <authorList>
            <person name="Mattarelli P."/>
            <person name="Modesto M."/>
            <person name="Puglisi E."/>
            <person name="Morelli L."/>
            <person name="Bonetti A."/>
            <person name="Spezio C."/>
            <person name="Sandri C."/>
        </authorList>
    </citation>
    <scope>NUCLEOTIDE SEQUENCE [LARGE SCALE GENOMIC DNA]</scope>
    <source>
        <strain evidence="4">TREH</strain>
    </source>
</reference>
<keyword evidence="1" id="KW-0812">Transmembrane</keyword>
<dbReference type="Gene3D" id="3.20.20.190">
    <property type="entry name" value="Phosphatidylinositol (PI) phosphodiesterase"/>
    <property type="match status" value="1"/>
</dbReference>
<evidence type="ECO:0000313" key="3">
    <source>
        <dbReference type="EMBL" id="PJM77778.1"/>
    </source>
</evidence>
<dbReference type="PROSITE" id="PS51704">
    <property type="entry name" value="GP_PDE"/>
    <property type="match status" value="1"/>
</dbReference>
<comment type="caution">
    <text evidence="3">The sequence shown here is derived from an EMBL/GenBank/DDBJ whole genome shotgun (WGS) entry which is preliminary data.</text>
</comment>
<proteinExistence type="predicted"/>
<dbReference type="OrthoDB" id="5241788at2"/>